<accession>A0ABR9VE44</accession>
<name>A0ABR9VE44_9CYAN</name>
<evidence type="ECO:0000259" key="1">
    <source>
        <dbReference type="Pfam" id="PF08241"/>
    </source>
</evidence>
<dbReference type="PANTHER" id="PTHR42912">
    <property type="entry name" value="METHYLTRANSFERASE"/>
    <property type="match status" value="1"/>
</dbReference>
<keyword evidence="2" id="KW-0489">Methyltransferase</keyword>
<keyword evidence="2" id="KW-0808">Transferase</keyword>
<reference evidence="2 3" key="1">
    <citation type="submission" date="2020-10" db="EMBL/GenBank/DDBJ databases">
        <authorList>
            <person name="Castelo-Branco R."/>
            <person name="Eusebio N."/>
            <person name="Adriana R."/>
            <person name="Vieira A."/>
            <person name="Brugerolle De Fraissinette N."/>
            <person name="Rezende De Castro R."/>
            <person name="Schneider M.P."/>
            <person name="Vasconcelos V."/>
            <person name="Leao P.N."/>
        </authorList>
    </citation>
    <scope>NUCLEOTIDE SEQUENCE [LARGE SCALE GENOMIC DNA]</scope>
    <source>
        <strain evidence="2 3">LEGE 00250</strain>
    </source>
</reference>
<dbReference type="Proteomes" id="UP000606776">
    <property type="component" value="Unassembled WGS sequence"/>
</dbReference>
<gene>
    <name evidence="2" type="ORF">IQ227_12210</name>
</gene>
<keyword evidence="3" id="KW-1185">Reference proteome</keyword>
<dbReference type="InterPro" id="IPR029063">
    <property type="entry name" value="SAM-dependent_MTases_sf"/>
</dbReference>
<comment type="caution">
    <text evidence="2">The sequence shown here is derived from an EMBL/GenBank/DDBJ whole genome shotgun (WGS) entry which is preliminary data.</text>
</comment>
<proteinExistence type="predicted"/>
<dbReference type="InterPro" id="IPR050508">
    <property type="entry name" value="Methyltransf_Superfamily"/>
</dbReference>
<dbReference type="SUPFAM" id="SSF53335">
    <property type="entry name" value="S-adenosyl-L-methionine-dependent methyltransferases"/>
    <property type="match status" value="1"/>
</dbReference>
<dbReference type="InterPro" id="IPR013216">
    <property type="entry name" value="Methyltransf_11"/>
</dbReference>
<dbReference type="Gene3D" id="3.40.50.150">
    <property type="entry name" value="Vaccinia Virus protein VP39"/>
    <property type="match status" value="1"/>
</dbReference>
<organism evidence="2 3">
    <name type="scientific">Sphaerospermopsis aphanizomenoides LEGE 00250</name>
    <dbReference type="NCBI Taxonomy" id="2777972"/>
    <lineage>
        <taxon>Bacteria</taxon>
        <taxon>Bacillati</taxon>
        <taxon>Cyanobacteriota</taxon>
        <taxon>Cyanophyceae</taxon>
        <taxon>Nostocales</taxon>
        <taxon>Aphanizomenonaceae</taxon>
        <taxon>Sphaerospermopsis</taxon>
        <taxon>Sphaerospermopsis aphanizomenoides</taxon>
    </lineage>
</organism>
<dbReference type="CDD" id="cd02440">
    <property type="entry name" value="AdoMet_MTases"/>
    <property type="match status" value="1"/>
</dbReference>
<sequence length="286" mass="32352">MLEQNSWYLDLIRCPDCLSDIFLSSGSVSCQVCGFIGSRQNLKPKSPKNLQLSFPRLPIFDIQASWDKIQSRPEITYSGPNAQRDSRELMSVIASHLHSKGRILDLGCGPRDQAIPVEYLGHQYVGIDYTNTSADFLGDAHAIPFASSSFDCVLSYAVLEHLHNPYVVIHEIARVLKPGGIYIGTVSQGEPFHESYFHLTPWGFISLISSVECLRVDRLWDSMDTIQALSRMGRYPRVIKFLLSQLDKIHQGMPLLAPRKMNWTKQEKELDKLYRAGSVCFCVVKE</sequence>
<dbReference type="Pfam" id="PF08241">
    <property type="entry name" value="Methyltransf_11"/>
    <property type="match status" value="1"/>
</dbReference>
<dbReference type="GO" id="GO:0008168">
    <property type="term" value="F:methyltransferase activity"/>
    <property type="evidence" value="ECO:0007669"/>
    <property type="project" value="UniProtKB-KW"/>
</dbReference>
<dbReference type="EMBL" id="JADEWB010000061">
    <property type="protein sequence ID" value="MBE9236768.1"/>
    <property type="molecule type" value="Genomic_DNA"/>
</dbReference>
<evidence type="ECO:0000313" key="2">
    <source>
        <dbReference type="EMBL" id="MBE9236768.1"/>
    </source>
</evidence>
<dbReference type="GO" id="GO:0032259">
    <property type="term" value="P:methylation"/>
    <property type="evidence" value="ECO:0007669"/>
    <property type="project" value="UniProtKB-KW"/>
</dbReference>
<evidence type="ECO:0000313" key="3">
    <source>
        <dbReference type="Proteomes" id="UP000606776"/>
    </source>
</evidence>
<feature type="domain" description="Methyltransferase type 11" evidence="1">
    <location>
        <begin position="104"/>
        <end position="183"/>
    </location>
</feature>
<protein>
    <submittedName>
        <fullName evidence="2">Class I SAM-dependent methyltransferase</fullName>
    </submittedName>
</protein>